<dbReference type="Proteomes" id="UP000504724">
    <property type="component" value="Chromosome"/>
</dbReference>
<evidence type="ECO:0000313" key="2">
    <source>
        <dbReference type="EMBL" id="QKI88634.1"/>
    </source>
</evidence>
<evidence type="ECO:0000256" key="1">
    <source>
        <dbReference type="SAM" id="Phobius"/>
    </source>
</evidence>
<accession>A0A7D4NKV1</accession>
<dbReference type="EMBL" id="CP054020">
    <property type="protein sequence ID" value="QKI88634.1"/>
    <property type="molecule type" value="Genomic_DNA"/>
</dbReference>
<feature type="transmembrane region" description="Helical" evidence="1">
    <location>
        <begin position="20"/>
        <end position="37"/>
    </location>
</feature>
<feature type="transmembrane region" description="Helical" evidence="1">
    <location>
        <begin position="196"/>
        <end position="219"/>
    </location>
</feature>
<feature type="transmembrane region" description="Helical" evidence="1">
    <location>
        <begin position="330"/>
        <end position="347"/>
    </location>
</feature>
<reference evidence="2 3" key="1">
    <citation type="submission" date="2020-05" db="EMBL/GenBank/DDBJ databases">
        <title>Thiomicrorhabdus sediminis sp.nov. and Thiomicrorhabdus xiamenensis sp.nov., novel sulfur-oxidizing bacteria isolated from coastal sediment.</title>
        <authorList>
            <person name="Liu X."/>
        </authorList>
    </citation>
    <scope>NUCLEOTIDE SEQUENCE [LARGE SCALE GENOMIC DNA]</scope>
    <source>
        <strain evidence="2 3">G2</strain>
    </source>
</reference>
<feature type="transmembrane region" description="Helical" evidence="1">
    <location>
        <begin position="306"/>
        <end position="324"/>
    </location>
</feature>
<keyword evidence="3" id="KW-1185">Reference proteome</keyword>
<organism evidence="2 3">
    <name type="scientific">Thiomicrorhabdus xiamenensis</name>
    <dbReference type="NCBI Taxonomy" id="2739063"/>
    <lineage>
        <taxon>Bacteria</taxon>
        <taxon>Pseudomonadati</taxon>
        <taxon>Pseudomonadota</taxon>
        <taxon>Gammaproteobacteria</taxon>
        <taxon>Thiotrichales</taxon>
        <taxon>Piscirickettsiaceae</taxon>
        <taxon>Thiomicrorhabdus</taxon>
    </lineage>
</organism>
<dbReference type="RefSeq" id="WP_173284234.1">
    <property type="nucleotide sequence ID" value="NZ_CP054020.1"/>
</dbReference>
<feature type="transmembrane region" description="Helical" evidence="1">
    <location>
        <begin position="141"/>
        <end position="159"/>
    </location>
</feature>
<feature type="transmembrane region" description="Helical" evidence="1">
    <location>
        <begin position="79"/>
        <end position="99"/>
    </location>
</feature>
<feature type="transmembrane region" description="Helical" evidence="1">
    <location>
        <begin position="111"/>
        <end position="129"/>
    </location>
</feature>
<evidence type="ECO:0008006" key="4">
    <source>
        <dbReference type="Google" id="ProtNLM"/>
    </source>
</evidence>
<name>A0A7D4NKV1_9GAMM</name>
<keyword evidence="1" id="KW-1133">Transmembrane helix</keyword>
<feature type="transmembrane region" description="Helical" evidence="1">
    <location>
        <begin position="165"/>
        <end position="189"/>
    </location>
</feature>
<evidence type="ECO:0000313" key="3">
    <source>
        <dbReference type="Proteomes" id="UP000504724"/>
    </source>
</evidence>
<keyword evidence="1" id="KW-0812">Transmembrane</keyword>
<feature type="transmembrane region" description="Helical" evidence="1">
    <location>
        <begin position="269"/>
        <end position="286"/>
    </location>
</feature>
<gene>
    <name evidence="2" type="ORF">HQN79_03125</name>
</gene>
<feature type="transmembrane region" description="Helical" evidence="1">
    <location>
        <begin position="367"/>
        <end position="387"/>
    </location>
</feature>
<keyword evidence="1" id="KW-0472">Membrane</keyword>
<dbReference type="KEGG" id="txa:HQN79_03125"/>
<protein>
    <recommendedName>
        <fullName evidence="4">EpsG family protein</fullName>
    </recommendedName>
</protein>
<proteinExistence type="predicted"/>
<dbReference type="AlphaFoldDB" id="A0A7D4NKV1"/>
<sequence>MKSKFSEWLSRPVATYYDKWKFLFLISFAYLFIYFSVQSEISDFRFTHFLFNYEYEFLKRGLVGEIWRLAGVSVTPERVAVFSLLSFGALFVLMAGLFYQIVRLEPDRKVLWLFFCLLMTHSAFMPHFYVDLGRFDTQNYFLFLIAIFLIFKLESHFLAHLLTGLLLAVMLLIHEAVFFMFFPTLALLLYFRFKCVFSVGLLSVITVYITYAAGTYGQIQYLDPVSWYESLTQVYGESVSQYAVNIMDGRGLIENIATTFERSLAWDRFAKHISMILIFWPFYLLMWRVWKGVKLKVQETEGRFHWHIVLFVALVSPLALYPLGHDHFRWWAIGLTNFWVLVVVMCIKDRILFGQVKNILESSKKALIWAIGLSILAGPLGTTSAFVRRL</sequence>